<keyword evidence="2" id="KW-1185">Reference proteome</keyword>
<proteinExistence type="predicted"/>
<accession>A0A9X3LA62</accession>
<evidence type="ECO:0008006" key="3">
    <source>
        <dbReference type="Google" id="ProtNLM"/>
    </source>
</evidence>
<dbReference type="Proteomes" id="UP001152172">
    <property type="component" value="Unassembled WGS sequence"/>
</dbReference>
<dbReference type="EMBL" id="JAMKBI010000008">
    <property type="protein sequence ID" value="MCZ8534073.1"/>
    <property type="molecule type" value="Genomic_DNA"/>
</dbReference>
<reference evidence="1" key="1">
    <citation type="submission" date="2022-05" db="EMBL/GenBank/DDBJ databases">
        <authorList>
            <person name="Colautti A."/>
            <person name="Iacumin L."/>
        </authorList>
    </citation>
    <scope>NUCLEOTIDE SEQUENCE</scope>
    <source>
        <strain evidence="1">DSM 30747</strain>
    </source>
</reference>
<protein>
    <recommendedName>
        <fullName evidence="3">DUF4375 domain-containing protein</fullName>
    </recommendedName>
</protein>
<evidence type="ECO:0000313" key="2">
    <source>
        <dbReference type="Proteomes" id="UP001152172"/>
    </source>
</evidence>
<organism evidence="1 2">
    <name type="scientific">Psychrobacillus psychrodurans</name>
    <dbReference type="NCBI Taxonomy" id="126157"/>
    <lineage>
        <taxon>Bacteria</taxon>
        <taxon>Bacillati</taxon>
        <taxon>Bacillota</taxon>
        <taxon>Bacilli</taxon>
        <taxon>Bacillales</taxon>
        <taxon>Bacillaceae</taxon>
        <taxon>Psychrobacillus</taxon>
    </lineage>
</organism>
<dbReference type="AlphaFoldDB" id="A0A9X3LA62"/>
<gene>
    <name evidence="1" type="ORF">M9R61_12195</name>
</gene>
<sequence>MMKIKVKRSHLQNSDDIWNAILSVYGEYDFPTKDEKLNDFFILFNYFCEIESGGHECLFNWFSKDIEEMGIQTYLNRLTKMLRKVGAPEYAKIEMNYLEELWRLFLAVESSGSEESHSENLVAEFYMLIEKADGEYRNLGDKLSERLSIYATAIYTEVLEIVE</sequence>
<evidence type="ECO:0000313" key="1">
    <source>
        <dbReference type="EMBL" id="MCZ8534073.1"/>
    </source>
</evidence>
<name>A0A9X3LA62_9BACI</name>
<comment type="caution">
    <text evidence="1">The sequence shown here is derived from an EMBL/GenBank/DDBJ whole genome shotgun (WGS) entry which is preliminary data.</text>
</comment>